<gene>
    <name evidence="2" type="ORF">CGZ93_15370</name>
</gene>
<dbReference type="Pfam" id="PF04607">
    <property type="entry name" value="RelA_SpoT"/>
    <property type="match status" value="1"/>
</dbReference>
<dbReference type="OrthoDB" id="9789634at2"/>
<dbReference type="Proteomes" id="UP000216311">
    <property type="component" value="Unassembled WGS sequence"/>
</dbReference>
<proteinExistence type="predicted"/>
<comment type="caution">
    <text evidence="2">The sequence shown here is derived from an EMBL/GenBank/DDBJ whole genome shotgun (WGS) entry which is preliminary data.</text>
</comment>
<dbReference type="GO" id="GO:0016301">
    <property type="term" value="F:kinase activity"/>
    <property type="evidence" value="ECO:0007669"/>
    <property type="project" value="UniProtKB-KW"/>
</dbReference>
<protein>
    <submittedName>
        <fullName evidence="2">GTP pyrophosphokinase</fullName>
    </submittedName>
</protein>
<dbReference type="GO" id="GO:0015969">
    <property type="term" value="P:guanosine tetraphosphate metabolic process"/>
    <property type="evidence" value="ECO:0007669"/>
    <property type="project" value="InterPro"/>
</dbReference>
<evidence type="ECO:0000259" key="1">
    <source>
        <dbReference type="SMART" id="SM00954"/>
    </source>
</evidence>
<evidence type="ECO:0000313" key="3">
    <source>
        <dbReference type="Proteomes" id="UP000216311"/>
    </source>
</evidence>
<feature type="domain" description="RelA/SpoT" evidence="1">
    <location>
        <begin position="70"/>
        <end position="193"/>
    </location>
</feature>
<sequence length="228" mass="26336">MAEVLSDELTQPDRVLDDLLLERLLTERERLGRFLLGYQSGIEEVSTKLRILEQEFQHVHEYNPIEHVASRLKKPESVLAKARRLSCPPHLEALREQITDIAGVRVVCSFVRDVYEVAEMLCNQPDVTVLRRKDYIAHPKPNGYRSLHVIVQIPVFFSTEVVHVPVEVQFRTIAMDFWASLEHKIYYKYEREVPGELLAGLHDAAETAARLDADMERLHLEVHGPTHQ</sequence>
<reference evidence="2 3" key="1">
    <citation type="submission" date="2017-07" db="EMBL/GenBank/DDBJ databases">
        <title>Draft whole genome sequences of clinical Proprionibacteriaceae strains.</title>
        <authorList>
            <person name="Bernier A.-M."/>
            <person name="Bernard K."/>
            <person name="Domingo M.-C."/>
        </authorList>
    </citation>
    <scope>NUCLEOTIDE SEQUENCE [LARGE SCALE GENOMIC DNA]</scope>
    <source>
        <strain evidence="2 3">NML 130396</strain>
    </source>
</reference>
<evidence type="ECO:0000313" key="2">
    <source>
        <dbReference type="EMBL" id="OYO18369.1"/>
    </source>
</evidence>
<keyword evidence="3" id="KW-1185">Reference proteome</keyword>
<dbReference type="Gene3D" id="3.30.460.10">
    <property type="entry name" value="Beta Polymerase, domain 2"/>
    <property type="match status" value="1"/>
</dbReference>
<dbReference type="EMBL" id="NMVQ01000044">
    <property type="protein sequence ID" value="OYO18369.1"/>
    <property type="molecule type" value="Genomic_DNA"/>
</dbReference>
<keyword evidence="2" id="KW-0808">Transferase</keyword>
<dbReference type="InterPro" id="IPR043519">
    <property type="entry name" value="NT_sf"/>
</dbReference>
<dbReference type="Gene3D" id="1.10.287.860">
    <property type="entry name" value="Nucleotidyltransferase"/>
    <property type="match status" value="1"/>
</dbReference>
<dbReference type="InterPro" id="IPR007685">
    <property type="entry name" value="RelA_SpoT"/>
</dbReference>
<dbReference type="PANTHER" id="PTHR47837:SF2">
    <property type="entry name" value="GTP PYROPHOSPHOKINASE YWAC"/>
    <property type="match status" value="1"/>
</dbReference>
<organism evidence="2 3">
    <name type="scientific">Enemella dayhoffiae</name>
    <dbReference type="NCBI Taxonomy" id="2016507"/>
    <lineage>
        <taxon>Bacteria</taxon>
        <taxon>Bacillati</taxon>
        <taxon>Actinomycetota</taxon>
        <taxon>Actinomycetes</taxon>
        <taxon>Propionibacteriales</taxon>
        <taxon>Propionibacteriaceae</taxon>
        <taxon>Enemella</taxon>
    </lineage>
</organism>
<dbReference type="SMART" id="SM00954">
    <property type="entry name" value="RelA_SpoT"/>
    <property type="match status" value="1"/>
</dbReference>
<accession>A0A255GRE6</accession>
<dbReference type="InterPro" id="IPR052366">
    <property type="entry name" value="GTP_Pyrophosphokinase"/>
</dbReference>
<dbReference type="RefSeq" id="WP_094365037.1">
    <property type="nucleotide sequence ID" value="NZ_NMVQ01000044.1"/>
</dbReference>
<name>A0A255GRE6_9ACTN</name>
<keyword evidence="2" id="KW-0418">Kinase</keyword>
<dbReference type="AlphaFoldDB" id="A0A255GRE6"/>
<dbReference type="PANTHER" id="PTHR47837">
    <property type="entry name" value="GTP PYROPHOSPHOKINASE YJBM"/>
    <property type="match status" value="1"/>
</dbReference>
<dbReference type="SUPFAM" id="SSF81301">
    <property type="entry name" value="Nucleotidyltransferase"/>
    <property type="match status" value="1"/>
</dbReference>
<dbReference type="CDD" id="cd05399">
    <property type="entry name" value="NT_Rel-Spo_like"/>
    <property type="match status" value="1"/>
</dbReference>